<dbReference type="PANTHER" id="PTHR43646">
    <property type="entry name" value="GLYCOSYLTRANSFERASE"/>
    <property type="match status" value="1"/>
</dbReference>
<sequence length="365" mass="42626">MIYITYILFAMLFIRFLVVTINFISRPYLKQVKEPVQTPMVSVLIPARNEEKNLPKLLSDLSKTDHPNIEIIVCNDQSTDGTVQVLNDFQEQMPSLKYFTNHELPHGWIGKNYACHKLSEAAKGDFLLFLDADVRLAPGILKSAIDQMQRKKLSLLSVFPQQIMETKGEFLSVPVMNWILLSLLPLLAVKIPWYSSLSAANGQFMLFQGDDYRQNQWHLKVYNQNVDDILIARILKKAKLKTDVKMGNNDVFCRMYENRTDAINGFARNIHQYFRGKRSWMLLFTFIIWSRLPFFAANGEWRILFLSIGIIISMKIMTAHLSRQNIIQNIVYHIHHLTNMTRMVFKNMRMNRSQTIEWKGRIYKG</sequence>
<dbReference type="AlphaFoldDB" id="A0A4R2GGR8"/>
<keyword evidence="4" id="KW-1185">Reference proteome</keyword>
<dbReference type="PANTHER" id="PTHR43646:SF3">
    <property type="entry name" value="SLR1566 PROTEIN"/>
    <property type="match status" value="1"/>
</dbReference>
<reference evidence="3 4" key="1">
    <citation type="submission" date="2019-03" db="EMBL/GenBank/DDBJ databases">
        <title>Genomic Encyclopedia of Type Strains, Phase IV (KMG-IV): sequencing the most valuable type-strain genomes for metagenomic binning, comparative biology and taxonomic classification.</title>
        <authorList>
            <person name="Goeker M."/>
        </authorList>
    </citation>
    <scope>NUCLEOTIDE SEQUENCE [LARGE SCALE GENOMIC DNA]</scope>
    <source>
        <strain evidence="3 4">DSM 24179</strain>
    </source>
</reference>
<dbReference type="SUPFAM" id="SSF53448">
    <property type="entry name" value="Nucleotide-diphospho-sugar transferases"/>
    <property type="match status" value="1"/>
</dbReference>
<feature type="domain" description="Glycosyltransferase 2-like" evidence="2">
    <location>
        <begin position="42"/>
        <end position="153"/>
    </location>
</feature>
<evidence type="ECO:0000313" key="4">
    <source>
        <dbReference type="Proteomes" id="UP000295221"/>
    </source>
</evidence>
<dbReference type="RefSeq" id="WP_132434195.1">
    <property type="nucleotide sequence ID" value="NZ_SLWK01000008.1"/>
</dbReference>
<dbReference type="Proteomes" id="UP000295221">
    <property type="component" value="Unassembled WGS sequence"/>
</dbReference>
<dbReference type="InterPro" id="IPR001173">
    <property type="entry name" value="Glyco_trans_2-like"/>
</dbReference>
<proteinExistence type="predicted"/>
<comment type="caution">
    <text evidence="3">The sequence shown here is derived from an EMBL/GenBank/DDBJ whole genome shotgun (WGS) entry which is preliminary data.</text>
</comment>
<dbReference type="GO" id="GO:0016740">
    <property type="term" value="F:transferase activity"/>
    <property type="evidence" value="ECO:0007669"/>
    <property type="project" value="UniProtKB-KW"/>
</dbReference>
<evidence type="ECO:0000256" key="1">
    <source>
        <dbReference type="SAM" id="Phobius"/>
    </source>
</evidence>
<dbReference type="Gene3D" id="3.90.550.10">
    <property type="entry name" value="Spore Coat Polysaccharide Biosynthesis Protein SpsA, Chain A"/>
    <property type="match status" value="1"/>
</dbReference>
<organism evidence="3 4">
    <name type="scientific">Natronoflexus pectinivorans</name>
    <dbReference type="NCBI Taxonomy" id="682526"/>
    <lineage>
        <taxon>Bacteria</taxon>
        <taxon>Pseudomonadati</taxon>
        <taxon>Bacteroidota</taxon>
        <taxon>Bacteroidia</taxon>
        <taxon>Marinilabiliales</taxon>
        <taxon>Marinilabiliaceae</taxon>
        <taxon>Natronoflexus</taxon>
    </lineage>
</organism>
<dbReference type="Pfam" id="PF00535">
    <property type="entry name" value="Glycos_transf_2"/>
    <property type="match status" value="1"/>
</dbReference>
<dbReference type="OrthoDB" id="9800276at2"/>
<gene>
    <name evidence="3" type="ORF">EV194_108106</name>
</gene>
<accession>A0A4R2GGR8</accession>
<keyword evidence="1" id="KW-0812">Transmembrane</keyword>
<dbReference type="EMBL" id="SLWK01000008">
    <property type="protein sequence ID" value="TCO07498.1"/>
    <property type="molecule type" value="Genomic_DNA"/>
</dbReference>
<protein>
    <submittedName>
        <fullName evidence="3">Glycosyl transferase family 2</fullName>
    </submittedName>
</protein>
<keyword evidence="1" id="KW-1133">Transmembrane helix</keyword>
<dbReference type="CDD" id="cd00761">
    <property type="entry name" value="Glyco_tranf_GTA_type"/>
    <property type="match status" value="1"/>
</dbReference>
<feature type="transmembrane region" description="Helical" evidence="1">
    <location>
        <begin position="6"/>
        <end position="24"/>
    </location>
</feature>
<keyword evidence="1" id="KW-0472">Membrane</keyword>
<keyword evidence="3" id="KW-0808">Transferase</keyword>
<evidence type="ECO:0000259" key="2">
    <source>
        <dbReference type="Pfam" id="PF00535"/>
    </source>
</evidence>
<dbReference type="InterPro" id="IPR029044">
    <property type="entry name" value="Nucleotide-diphossugar_trans"/>
</dbReference>
<name>A0A4R2GGR8_9BACT</name>
<evidence type="ECO:0000313" key="3">
    <source>
        <dbReference type="EMBL" id="TCO07498.1"/>
    </source>
</evidence>